<dbReference type="GO" id="GO:0005524">
    <property type="term" value="F:ATP binding"/>
    <property type="evidence" value="ECO:0007669"/>
    <property type="project" value="InterPro"/>
</dbReference>
<keyword evidence="3" id="KW-0418">Kinase</keyword>
<dbReference type="EMBL" id="BTSY01000002">
    <property type="protein sequence ID" value="GMT16702.1"/>
    <property type="molecule type" value="Genomic_DNA"/>
</dbReference>
<feature type="non-terminal residue" evidence="5">
    <location>
        <position position="1"/>
    </location>
</feature>
<dbReference type="Gene3D" id="3.20.200.10">
    <property type="entry name" value="MHCK/EF2 kinase"/>
    <property type="match status" value="1"/>
</dbReference>
<evidence type="ECO:0000256" key="1">
    <source>
        <dbReference type="ARBA" id="ARBA00022527"/>
    </source>
</evidence>
<dbReference type="AlphaFoldDB" id="A0AAV5VAM4"/>
<dbReference type="SUPFAM" id="SSF53300">
    <property type="entry name" value="vWA-like"/>
    <property type="match status" value="1"/>
</dbReference>
<dbReference type="Gene3D" id="3.40.50.410">
    <property type="entry name" value="von Willebrand factor, type A domain"/>
    <property type="match status" value="1"/>
</dbReference>
<accession>A0AAV5VAM4</accession>
<organism evidence="5 6">
    <name type="scientific">Pristionchus fissidentatus</name>
    <dbReference type="NCBI Taxonomy" id="1538716"/>
    <lineage>
        <taxon>Eukaryota</taxon>
        <taxon>Metazoa</taxon>
        <taxon>Ecdysozoa</taxon>
        <taxon>Nematoda</taxon>
        <taxon>Chromadorea</taxon>
        <taxon>Rhabditida</taxon>
        <taxon>Rhabditina</taxon>
        <taxon>Diplogasteromorpha</taxon>
        <taxon>Diplogasteroidea</taxon>
        <taxon>Neodiplogasteridae</taxon>
        <taxon>Pristionchus</taxon>
    </lineage>
</organism>
<evidence type="ECO:0000256" key="3">
    <source>
        <dbReference type="ARBA" id="ARBA00022777"/>
    </source>
</evidence>
<keyword evidence="1" id="KW-0723">Serine/threonine-protein kinase</keyword>
<protein>
    <recommendedName>
        <fullName evidence="4">Alpha-type protein kinase domain-containing protein</fullName>
    </recommendedName>
</protein>
<keyword evidence="6" id="KW-1185">Reference proteome</keyword>
<dbReference type="SMART" id="SM00811">
    <property type="entry name" value="Alpha_kinase"/>
    <property type="match status" value="1"/>
</dbReference>
<proteinExistence type="predicted"/>
<dbReference type="PANTHER" id="PTHR47763">
    <property type="entry name" value="ALPHA-PROTEIN KINASE VWKA"/>
    <property type="match status" value="1"/>
</dbReference>
<dbReference type="GO" id="GO:0004674">
    <property type="term" value="F:protein serine/threonine kinase activity"/>
    <property type="evidence" value="ECO:0007669"/>
    <property type="project" value="UniProtKB-KW"/>
</dbReference>
<evidence type="ECO:0000313" key="6">
    <source>
        <dbReference type="Proteomes" id="UP001432322"/>
    </source>
</evidence>
<dbReference type="Pfam" id="PF02816">
    <property type="entry name" value="Alpha_kinase"/>
    <property type="match status" value="1"/>
</dbReference>
<keyword evidence="2" id="KW-0808">Transferase</keyword>
<dbReference type="Proteomes" id="UP001432322">
    <property type="component" value="Unassembled WGS sequence"/>
</dbReference>
<dbReference type="InterPro" id="IPR004166">
    <property type="entry name" value="a-kinase_dom"/>
</dbReference>
<dbReference type="Gene3D" id="3.30.200.20">
    <property type="entry name" value="Phosphorylase Kinase, domain 1"/>
    <property type="match status" value="1"/>
</dbReference>
<feature type="domain" description="Alpha-type protein kinase" evidence="4">
    <location>
        <begin position="294"/>
        <end position="556"/>
    </location>
</feature>
<dbReference type="PROSITE" id="PS51158">
    <property type="entry name" value="ALPHA_KINASE"/>
    <property type="match status" value="1"/>
</dbReference>
<name>A0AAV5VAM4_9BILA</name>
<gene>
    <name evidence="5" type="ORF">PFISCL1PPCAC_7999</name>
</gene>
<sequence>LKVIYEDEGLDFGSDPEDDKTLVNRFKVATKLRKKRIEEVFRRIRRARNVQLCFLVDVTGSMTSHLEAVKVSILDIVNKLTSVPSGANEPEVRAQSMEVGFVAYRDFGDSGDWGSELHKVLPFVAASDVSMKSFCDSLRTGGGGDFCEDVVGGMDAALKLPWSEACGTQLIFYIADAPCHGREFHNVSGDDYPSGDPQGRTPKELFSRLREKGIQYYFGKIRSETDLMIQKFSALYGETITGIDVKDVVNIKDSVITSVRNSIIASVSSSKRTVGVARALRAVTLHPAKPNWSTLPEVEGYFLSYEFPARIQDIEDGVALKRKKLKSAIVKIAPNPFGKGAERIAFYGKDVSVYVEKESSAKKKSGSRLIKEYLHVGKGMNTAKRYELSNQTQTVAAYLAQEFVKDLKRAGISKTIKFIKIRTLYLSVTPARFMSCERCFAPTDKFVRFSNNAGYQLMEDKALKAGVDMEFVQLVIAFSHWTYKATNKFLMVVDLEGVVGQIAKDGKTGVLLTDPAIHCKDLIRYGSMNHGPGGMKNFFATHKCNEFCKKLGLEGFV</sequence>
<comment type="caution">
    <text evidence="5">The sequence shown here is derived from an EMBL/GenBank/DDBJ whole genome shotgun (WGS) entry which is preliminary data.</text>
</comment>
<dbReference type="PANTHER" id="PTHR47763:SF4">
    <property type="entry name" value="ALPHA-PROTEIN KINASE VWKA"/>
    <property type="match status" value="1"/>
</dbReference>
<dbReference type="SUPFAM" id="SSF56112">
    <property type="entry name" value="Protein kinase-like (PK-like)"/>
    <property type="match status" value="1"/>
</dbReference>
<feature type="non-terminal residue" evidence="5">
    <location>
        <position position="557"/>
    </location>
</feature>
<evidence type="ECO:0000259" key="4">
    <source>
        <dbReference type="PROSITE" id="PS51158"/>
    </source>
</evidence>
<dbReference type="InterPro" id="IPR052969">
    <property type="entry name" value="Thr-specific_kinase-like"/>
</dbReference>
<evidence type="ECO:0000313" key="5">
    <source>
        <dbReference type="EMBL" id="GMT16702.1"/>
    </source>
</evidence>
<dbReference type="InterPro" id="IPR036465">
    <property type="entry name" value="vWFA_dom_sf"/>
</dbReference>
<dbReference type="InterPro" id="IPR011009">
    <property type="entry name" value="Kinase-like_dom_sf"/>
</dbReference>
<reference evidence="5" key="1">
    <citation type="submission" date="2023-10" db="EMBL/GenBank/DDBJ databases">
        <title>Genome assembly of Pristionchus species.</title>
        <authorList>
            <person name="Yoshida K."/>
            <person name="Sommer R.J."/>
        </authorList>
    </citation>
    <scope>NUCLEOTIDE SEQUENCE</scope>
    <source>
        <strain evidence="5">RS5133</strain>
    </source>
</reference>
<evidence type="ECO:0000256" key="2">
    <source>
        <dbReference type="ARBA" id="ARBA00022679"/>
    </source>
</evidence>